<dbReference type="PANTHER" id="PTHR10795">
    <property type="entry name" value="PROPROTEIN CONVERTASE SUBTILISIN/KEXIN"/>
    <property type="match status" value="1"/>
</dbReference>
<evidence type="ECO:0000256" key="6">
    <source>
        <dbReference type="PROSITE-ProRule" id="PRU01240"/>
    </source>
</evidence>
<evidence type="ECO:0000259" key="8">
    <source>
        <dbReference type="Pfam" id="PF00082"/>
    </source>
</evidence>
<dbReference type="InterPro" id="IPR041469">
    <property type="entry name" value="Subtilisin-like_FN3"/>
</dbReference>
<feature type="active site" description="Charge relay system" evidence="6">
    <location>
        <position position="160"/>
    </location>
</feature>
<evidence type="ECO:0000256" key="3">
    <source>
        <dbReference type="ARBA" id="ARBA00022729"/>
    </source>
</evidence>
<feature type="active site" description="Charge relay system" evidence="6">
    <location>
        <position position="566"/>
    </location>
</feature>
<evidence type="ECO:0008006" key="12">
    <source>
        <dbReference type="Google" id="ProtNLM"/>
    </source>
</evidence>
<comment type="similarity">
    <text evidence="1 6">Belongs to the peptidase S8 family.</text>
</comment>
<feature type="active site" description="Charge relay system" evidence="6">
    <location>
        <position position="235"/>
    </location>
</feature>
<keyword evidence="7" id="KW-1133">Transmembrane helix</keyword>
<dbReference type="Pfam" id="PF17766">
    <property type="entry name" value="fn3_6"/>
    <property type="match status" value="1"/>
</dbReference>
<dbReference type="PROSITE" id="PS00138">
    <property type="entry name" value="SUBTILASE_SER"/>
    <property type="match status" value="1"/>
</dbReference>
<keyword evidence="7" id="KW-0812">Transmembrane</keyword>
<dbReference type="OrthoDB" id="206201at2759"/>
<evidence type="ECO:0000256" key="2">
    <source>
        <dbReference type="ARBA" id="ARBA00022670"/>
    </source>
</evidence>
<evidence type="ECO:0000256" key="4">
    <source>
        <dbReference type="ARBA" id="ARBA00022801"/>
    </source>
</evidence>
<dbReference type="InterPro" id="IPR023828">
    <property type="entry name" value="Peptidase_S8_Ser-AS"/>
</dbReference>
<gene>
    <name evidence="10" type="ORF">ZIOFF_053451</name>
</gene>
<dbReference type="InterPro" id="IPR045051">
    <property type="entry name" value="SBT"/>
</dbReference>
<dbReference type="CDD" id="cd02120">
    <property type="entry name" value="PA_subtilisin_like"/>
    <property type="match status" value="1"/>
</dbReference>
<keyword evidence="2 6" id="KW-0645">Protease</keyword>
<dbReference type="EMBL" id="JACMSC010000015">
    <property type="protein sequence ID" value="KAG6484926.1"/>
    <property type="molecule type" value="Genomic_DNA"/>
</dbReference>
<comment type="caution">
    <text evidence="10">The sequence shown here is derived from an EMBL/GenBank/DDBJ whole genome shotgun (WGS) entry which is preliminary data.</text>
</comment>
<evidence type="ECO:0000259" key="9">
    <source>
        <dbReference type="Pfam" id="PF17766"/>
    </source>
</evidence>
<dbReference type="GO" id="GO:0004252">
    <property type="term" value="F:serine-type endopeptidase activity"/>
    <property type="evidence" value="ECO:0007669"/>
    <property type="project" value="UniProtKB-UniRule"/>
</dbReference>
<reference evidence="10 11" key="1">
    <citation type="submission" date="2020-08" db="EMBL/GenBank/DDBJ databases">
        <title>Plant Genome Project.</title>
        <authorList>
            <person name="Zhang R.-G."/>
        </authorList>
    </citation>
    <scope>NUCLEOTIDE SEQUENCE [LARGE SCALE GENOMIC DNA]</scope>
    <source>
        <tissue evidence="10">Rhizome</tissue>
    </source>
</reference>
<evidence type="ECO:0000256" key="7">
    <source>
        <dbReference type="SAM" id="Phobius"/>
    </source>
</evidence>
<evidence type="ECO:0000256" key="5">
    <source>
        <dbReference type="ARBA" id="ARBA00022825"/>
    </source>
</evidence>
<accession>A0A8J5KLW8</accession>
<evidence type="ECO:0000256" key="1">
    <source>
        <dbReference type="ARBA" id="ARBA00011073"/>
    </source>
</evidence>
<evidence type="ECO:0000313" key="10">
    <source>
        <dbReference type="EMBL" id="KAG6484926.1"/>
    </source>
</evidence>
<dbReference type="PROSITE" id="PS51892">
    <property type="entry name" value="SUBTILASE"/>
    <property type="match status" value="1"/>
</dbReference>
<dbReference type="AlphaFoldDB" id="A0A8J5KLW8"/>
<feature type="domain" description="Peptidase S8/S53" evidence="8">
    <location>
        <begin position="151"/>
        <end position="602"/>
    </location>
</feature>
<dbReference type="Pfam" id="PF00082">
    <property type="entry name" value="Peptidase_S8"/>
    <property type="match status" value="1"/>
</dbReference>
<name>A0A8J5KLW8_ZINOF</name>
<proteinExistence type="inferred from homology"/>
<keyword evidence="11" id="KW-1185">Reference proteome</keyword>
<keyword evidence="3" id="KW-0732">Signal</keyword>
<keyword evidence="4 6" id="KW-0378">Hydrolase</keyword>
<dbReference type="InterPro" id="IPR034197">
    <property type="entry name" value="Peptidases_S8_3"/>
</dbReference>
<feature type="domain" description="Subtilisin-like protease fibronectin type-III" evidence="9">
    <location>
        <begin position="677"/>
        <end position="788"/>
    </location>
</feature>
<dbReference type="GO" id="GO:0006508">
    <property type="term" value="P:proteolysis"/>
    <property type="evidence" value="ECO:0007669"/>
    <property type="project" value="UniProtKB-KW"/>
</dbReference>
<dbReference type="InterPro" id="IPR000209">
    <property type="entry name" value="Peptidase_S8/S53_dom"/>
</dbReference>
<dbReference type="InterPro" id="IPR022398">
    <property type="entry name" value="Peptidase_S8_His-AS"/>
</dbReference>
<dbReference type="CDD" id="cd04852">
    <property type="entry name" value="Peptidases_S8_3"/>
    <property type="match status" value="1"/>
</dbReference>
<dbReference type="Proteomes" id="UP000734854">
    <property type="component" value="Unassembled WGS sequence"/>
</dbReference>
<keyword evidence="5 6" id="KW-0720">Serine protease</keyword>
<dbReference type="FunFam" id="3.40.50.200:FF:000006">
    <property type="entry name" value="Subtilisin-like protease SBT1.5"/>
    <property type="match status" value="1"/>
</dbReference>
<organism evidence="10 11">
    <name type="scientific">Zingiber officinale</name>
    <name type="common">Ginger</name>
    <name type="synonym">Amomum zingiber</name>
    <dbReference type="NCBI Taxonomy" id="94328"/>
    <lineage>
        <taxon>Eukaryota</taxon>
        <taxon>Viridiplantae</taxon>
        <taxon>Streptophyta</taxon>
        <taxon>Embryophyta</taxon>
        <taxon>Tracheophyta</taxon>
        <taxon>Spermatophyta</taxon>
        <taxon>Magnoliopsida</taxon>
        <taxon>Liliopsida</taxon>
        <taxon>Zingiberales</taxon>
        <taxon>Zingiberaceae</taxon>
        <taxon>Zingiber</taxon>
    </lineage>
</organism>
<keyword evidence="7" id="KW-0472">Membrane</keyword>
<protein>
    <recommendedName>
        <fullName evidence="12">Subtilisin-like protease SBT1.5</fullName>
    </recommendedName>
</protein>
<dbReference type="PROSITE" id="PS00137">
    <property type="entry name" value="SUBTILASE_HIS"/>
    <property type="match status" value="1"/>
</dbReference>
<evidence type="ECO:0000313" key="11">
    <source>
        <dbReference type="Proteomes" id="UP000734854"/>
    </source>
</evidence>
<feature type="transmembrane region" description="Helical" evidence="7">
    <location>
        <begin position="28"/>
        <end position="46"/>
    </location>
</feature>
<sequence length="794" mass="84351">MSCGIPQGKNRSTRSSCFRALEMQPARFLSTVAILSFVFFFGLLVAEVEKEKKTFIFLVDPKQKPSPFVSHSHWYSSLLPTSATLVHHHHSLFSGFSAARLTVSQARSVGRCQGVVAALDDYLLRPHTTRSPSFLGLDLPASRLSATSYGGSAAVIGFIDTGIWPERPSFSGRGLGPLPRRWQGRCDQGAGFNRSKCNRKLVGARAFFAGYAAAFGITNTRRGDAVWSVRDHDGHGTHVASIAAGAPVDGANFYGFASGIARGVAPRARIAVYKACWDEGCMVSDVVAAVEAAVSDGVDVLSLSIGATSPAPSYELDPLAVATFRATIRGVFVSASAGNGGPTPQSVGNIPPWITAVGAGTIDRDFPAVVLLGNGTRIHGTSISLRHHKYLLGRRHHATPVVSAGIVAALANLTNLSVAGFIVFWKPSGHVSRIEIAAELKRLGAVATIVFHGEFDPGGIVAEAHVVPTVTVESQGAATIDAYLKTVKNPTAVIYSQGTAVHPGFGAPVAASFSARGPNPAVPWVLKPDLLAPGVDILGAWTGSVGPSGLRSDARQPKFSVASGTSMSCPHVSGVAALVRSARPGWSPGEIRSALMTTAMDAGISDEALENGGGPLAMGAGYLFPERAADPGLVYDLGYEDYVELLCGLNYSARAIHIITGGAGVRCGDARAGLWGFNYPAFVASAEDVTLMGEAVFQRRLRRVDVGKKGQWYRAEVASPEGYAVEVEPRRLWFDGSGEGERVEFSLALRCIEDSRNNGRRRWWWRGGSLTWREEGGEKRRVRTPIVVFSISDM</sequence>